<organism evidence="6 7">
    <name type="scientific">Perca fluviatilis</name>
    <name type="common">European perch</name>
    <dbReference type="NCBI Taxonomy" id="8168"/>
    <lineage>
        <taxon>Eukaryota</taxon>
        <taxon>Metazoa</taxon>
        <taxon>Chordata</taxon>
        <taxon>Craniata</taxon>
        <taxon>Vertebrata</taxon>
        <taxon>Euteleostomi</taxon>
        <taxon>Actinopterygii</taxon>
        <taxon>Neopterygii</taxon>
        <taxon>Teleostei</taxon>
        <taxon>Neoteleostei</taxon>
        <taxon>Acanthomorphata</taxon>
        <taxon>Eupercaria</taxon>
        <taxon>Perciformes</taxon>
        <taxon>Percoidei</taxon>
        <taxon>Percidae</taxon>
        <taxon>Percinae</taxon>
        <taxon>Perca</taxon>
    </lineage>
</organism>
<dbReference type="SMART" id="SM00409">
    <property type="entry name" value="IG"/>
    <property type="match status" value="5"/>
</dbReference>
<comment type="caution">
    <text evidence="6">The sequence shown here is derived from an EMBL/GenBank/DDBJ whole genome shotgun (WGS) entry which is preliminary data.</text>
</comment>
<gene>
    <name evidence="6" type="ORF">PFLUV_G00170640</name>
</gene>
<keyword evidence="2" id="KW-0472">Membrane</keyword>
<dbReference type="SMART" id="SM00408">
    <property type="entry name" value="IGc2"/>
    <property type="match status" value="5"/>
</dbReference>
<feature type="domain" description="Ig-like" evidence="5">
    <location>
        <begin position="278"/>
        <end position="381"/>
    </location>
</feature>
<keyword evidence="3" id="KW-0393">Immunoglobulin domain</keyword>
<dbReference type="AlphaFoldDB" id="A0A6A5EPQ1"/>
<dbReference type="GO" id="GO:0050852">
    <property type="term" value="P:T cell receptor signaling pathway"/>
    <property type="evidence" value="ECO:0007669"/>
    <property type="project" value="TreeGrafter"/>
</dbReference>
<dbReference type="PANTHER" id="PTHR24100">
    <property type="entry name" value="BUTYROPHILIN"/>
    <property type="match status" value="1"/>
</dbReference>
<dbReference type="EMBL" id="VHII01000014">
    <property type="protein sequence ID" value="KAF1381068.1"/>
    <property type="molecule type" value="Genomic_DNA"/>
</dbReference>
<dbReference type="GO" id="GO:0001817">
    <property type="term" value="P:regulation of cytokine production"/>
    <property type="evidence" value="ECO:0007669"/>
    <property type="project" value="TreeGrafter"/>
</dbReference>
<dbReference type="InterPro" id="IPR003598">
    <property type="entry name" value="Ig_sub2"/>
</dbReference>
<evidence type="ECO:0000259" key="5">
    <source>
        <dbReference type="PROSITE" id="PS50835"/>
    </source>
</evidence>
<dbReference type="InterPro" id="IPR013783">
    <property type="entry name" value="Ig-like_fold"/>
</dbReference>
<feature type="domain" description="Ig-like" evidence="5">
    <location>
        <begin position="503"/>
        <end position="594"/>
    </location>
</feature>
<evidence type="ECO:0000256" key="2">
    <source>
        <dbReference type="ARBA" id="ARBA00023136"/>
    </source>
</evidence>
<dbReference type="SMART" id="SM00406">
    <property type="entry name" value="IGv"/>
    <property type="match status" value="5"/>
</dbReference>
<dbReference type="PROSITE" id="PS50835">
    <property type="entry name" value="IG_LIKE"/>
    <property type="match status" value="5"/>
</dbReference>
<dbReference type="Pfam" id="PF07686">
    <property type="entry name" value="V-set"/>
    <property type="match status" value="5"/>
</dbReference>
<keyword evidence="4" id="KW-0732">Signal</keyword>
<dbReference type="GO" id="GO:0009897">
    <property type="term" value="C:external side of plasma membrane"/>
    <property type="evidence" value="ECO:0007669"/>
    <property type="project" value="TreeGrafter"/>
</dbReference>
<dbReference type="InterPro" id="IPR050504">
    <property type="entry name" value="IgSF_BTN/MOG"/>
</dbReference>
<feature type="chain" id="PRO_5025370266" description="Ig-like domain-containing protein" evidence="4">
    <location>
        <begin position="24"/>
        <end position="608"/>
    </location>
</feature>
<dbReference type="InterPro" id="IPR007110">
    <property type="entry name" value="Ig-like_dom"/>
</dbReference>
<sequence length="608" mass="68683">SPVGLIVGLTVLLLLLLPVAVVAAVVGVWKSKRPGRDIKRTVVMVVPRLRGEKAILRCQADDSSISAVEWSRADLKPDTILSYRDKWSVPSYPHPDYKEDKVQLVDRDLKKGNMSLVLWNVIPNDQGTYECRVTSRGSRWKNIPFLPSEPIRIIHLKVREQNLIEVTVHPGDDVILPFQAADSSIRAVEWTRPDLEPDTILLYYDGNLYTIQQHPSFKDRVDLVNGYMEDGDVSLILKNVNRHDAGTYECRVTVAGSEGNDDSTSDPIRFIRLQVTEPDLIVVTVHPGDDVILPCQAADSSISVVEWSRADLDPDIILLNIDGHLDPTHQHPSFKDRVELVDRDLKDRDVSLILKNVNIHDDGTYECRVRTGYFDPIRTITIIHLQVADLIEVVRPGDDALLQCRAADSSISFVMWSKPDLGQCVFLYRDEILDPYNQQHPFFKGRVEMMGIHRKDGDVSLTLKNVSRHDAGRYECRVKTLDSEKVGIISLQVPDAIVEVHAGDNATLPCQTDDSSIRAVEWSRTDLKPDNAFLYRDDRNEPFKSRVDRDPKTGDVSLILKNVKIYHTGTYECRVKTVVGFKDGNGDIDSEPIRILRIIRLQVTEPGE</sequence>
<dbReference type="PANTHER" id="PTHR24100:SF151">
    <property type="entry name" value="ICOS LIGAND"/>
    <property type="match status" value="1"/>
</dbReference>
<proteinExistence type="predicted"/>
<dbReference type="InterPro" id="IPR036179">
    <property type="entry name" value="Ig-like_dom_sf"/>
</dbReference>
<feature type="domain" description="Ig-like" evidence="5">
    <location>
        <begin position="394"/>
        <end position="487"/>
    </location>
</feature>
<evidence type="ECO:0000256" key="1">
    <source>
        <dbReference type="ARBA" id="ARBA00004370"/>
    </source>
</evidence>
<evidence type="ECO:0000256" key="3">
    <source>
        <dbReference type="ARBA" id="ARBA00023319"/>
    </source>
</evidence>
<feature type="non-terminal residue" evidence="6">
    <location>
        <position position="1"/>
    </location>
</feature>
<dbReference type="GO" id="GO:0005102">
    <property type="term" value="F:signaling receptor binding"/>
    <property type="evidence" value="ECO:0007669"/>
    <property type="project" value="TreeGrafter"/>
</dbReference>
<reference evidence="6 7" key="1">
    <citation type="submission" date="2019-06" db="EMBL/GenBank/DDBJ databases">
        <title>A chromosome-scale genome assembly of the European perch, Perca fluviatilis.</title>
        <authorList>
            <person name="Roques C."/>
            <person name="Zahm M."/>
            <person name="Cabau C."/>
            <person name="Klopp C."/>
            <person name="Bouchez O."/>
            <person name="Donnadieu C."/>
            <person name="Kuhl H."/>
            <person name="Gislard M."/>
            <person name="Guendouz S."/>
            <person name="Journot L."/>
            <person name="Haffray P."/>
            <person name="Bestin A."/>
            <person name="Morvezen R."/>
            <person name="Feron R."/>
            <person name="Wen M."/>
            <person name="Jouanno E."/>
            <person name="Herpin A."/>
            <person name="Schartl M."/>
            <person name="Postlethwait J."/>
            <person name="Schaerlinger B."/>
            <person name="Chardard D."/>
            <person name="Lecocq T."/>
            <person name="Poncet C."/>
            <person name="Jaffrelo L."/>
            <person name="Lampietro C."/>
            <person name="Guiguen Y."/>
        </authorList>
    </citation>
    <scope>NUCLEOTIDE SEQUENCE [LARGE SCALE GENOMIC DNA]</scope>
    <source>
        <tissue evidence="6">Blood</tissue>
    </source>
</reference>
<dbReference type="InterPro" id="IPR013106">
    <property type="entry name" value="Ig_V-set"/>
</dbReference>
<accession>A0A6A5EPQ1</accession>
<evidence type="ECO:0000313" key="7">
    <source>
        <dbReference type="Proteomes" id="UP000465112"/>
    </source>
</evidence>
<name>A0A6A5EPQ1_PERFL</name>
<dbReference type="SUPFAM" id="SSF48726">
    <property type="entry name" value="Immunoglobulin"/>
    <property type="match status" value="5"/>
</dbReference>
<protein>
    <recommendedName>
        <fullName evidence="5">Ig-like domain-containing protein</fullName>
    </recommendedName>
</protein>
<evidence type="ECO:0000313" key="6">
    <source>
        <dbReference type="EMBL" id="KAF1381068.1"/>
    </source>
</evidence>
<feature type="domain" description="Ig-like" evidence="5">
    <location>
        <begin position="51"/>
        <end position="138"/>
    </location>
</feature>
<keyword evidence="7" id="KW-1185">Reference proteome</keyword>
<dbReference type="InterPro" id="IPR003599">
    <property type="entry name" value="Ig_sub"/>
</dbReference>
<comment type="subcellular location">
    <subcellularLocation>
        <location evidence="1">Membrane</location>
    </subcellularLocation>
</comment>
<feature type="signal peptide" evidence="4">
    <location>
        <begin position="1"/>
        <end position="23"/>
    </location>
</feature>
<dbReference type="Proteomes" id="UP000465112">
    <property type="component" value="Chromosome 14"/>
</dbReference>
<dbReference type="Gene3D" id="2.60.40.10">
    <property type="entry name" value="Immunoglobulins"/>
    <property type="match status" value="5"/>
</dbReference>
<evidence type="ECO:0000256" key="4">
    <source>
        <dbReference type="SAM" id="SignalP"/>
    </source>
</evidence>
<feature type="domain" description="Ig-like" evidence="5">
    <location>
        <begin position="144"/>
        <end position="265"/>
    </location>
</feature>